<evidence type="ECO:0000256" key="5">
    <source>
        <dbReference type="ARBA" id="ARBA00022692"/>
    </source>
</evidence>
<gene>
    <name evidence="11" type="ORF">NE237_018939</name>
</gene>
<dbReference type="GO" id="GO:0030026">
    <property type="term" value="P:intracellular manganese ion homeostasis"/>
    <property type="evidence" value="ECO:0007669"/>
    <property type="project" value="InterPro"/>
</dbReference>
<evidence type="ECO:0000256" key="10">
    <source>
        <dbReference type="SAM" id="MobiDB-lite"/>
    </source>
</evidence>
<keyword evidence="4 9" id="KW-0926">Vacuole</keyword>
<protein>
    <recommendedName>
        <fullName evidence="9">Vacuolar iron transporter</fullName>
    </recommendedName>
</protein>
<dbReference type="GO" id="GO:0140315">
    <property type="term" value="F:iron ion sequestering activity"/>
    <property type="evidence" value="ECO:0007669"/>
    <property type="project" value="UniProtKB-UniRule"/>
</dbReference>
<dbReference type="Pfam" id="PF01988">
    <property type="entry name" value="VIT1"/>
    <property type="match status" value="1"/>
</dbReference>
<organism evidence="11 12">
    <name type="scientific">Protea cynaroides</name>
    <dbReference type="NCBI Taxonomy" id="273540"/>
    <lineage>
        <taxon>Eukaryota</taxon>
        <taxon>Viridiplantae</taxon>
        <taxon>Streptophyta</taxon>
        <taxon>Embryophyta</taxon>
        <taxon>Tracheophyta</taxon>
        <taxon>Spermatophyta</taxon>
        <taxon>Magnoliopsida</taxon>
        <taxon>Proteales</taxon>
        <taxon>Proteaceae</taxon>
        <taxon>Protea</taxon>
    </lineage>
</organism>
<feature type="compositionally biased region" description="Low complexity" evidence="10">
    <location>
        <begin position="15"/>
        <end position="25"/>
    </location>
</feature>
<keyword evidence="6 9" id="KW-1133">Transmembrane helix</keyword>
<keyword evidence="9" id="KW-0813">Transport</keyword>
<evidence type="ECO:0000256" key="9">
    <source>
        <dbReference type="RuleBase" id="RU369115"/>
    </source>
</evidence>
<feature type="transmembrane region" description="Helical" evidence="9">
    <location>
        <begin position="54"/>
        <end position="74"/>
    </location>
</feature>
<dbReference type="InterPro" id="IPR008217">
    <property type="entry name" value="Ccc1_fam"/>
</dbReference>
<feature type="region of interest" description="Disordered" evidence="10">
    <location>
        <begin position="1"/>
        <end position="25"/>
    </location>
</feature>
<keyword evidence="5 9" id="KW-0812">Transmembrane</keyword>
<keyword evidence="3" id="KW-0410">Iron transport</keyword>
<dbReference type="Proteomes" id="UP001141806">
    <property type="component" value="Unassembled WGS sequence"/>
</dbReference>
<comment type="caution">
    <text evidence="9">Lacks conserved residue(s) required for the propagation of feature annotation.</text>
</comment>
<name>A0A9Q0QPE3_9MAGN</name>
<evidence type="ECO:0000256" key="3">
    <source>
        <dbReference type="ARBA" id="ARBA00022496"/>
    </source>
</evidence>
<comment type="similarity">
    <text evidence="2 9">Belongs to the CCC1 family.</text>
</comment>
<feature type="transmembrane region" description="Helical" evidence="9">
    <location>
        <begin position="80"/>
        <end position="98"/>
    </location>
</feature>
<comment type="function">
    <text evidence="9">Vacuolar Fe(2+) uptake transporter.</text>
</comment>
<proteinExistence type="inferred from homology"/>
<evidence type="ECO:0000256" key="1">
    <source>
        <dbReference type="ARBA" id="ARBA00004128"/>
    </source>
</evidence>
<comment type="catalytic activity">
    <reaction evidence="8">
        <text>Fe(2+)(in) = Fe(2+)(out)</text>
        <dbReference type="Rhea" id="RHEA:28486"/>
        <dbReference type="ChEBI" id="CHEBI:29033"/>
    </reaction>
    <physiologicalReaction direction="left-to-right" evidence="8">
        <dbReference type="Rhea" id="RHEA:28487"/>
    </physiologicalReaction>
</comment>
<evidence type="ECO:0000256" key="7">
    <source>
        <dbReference type="ARBA" id="ARBA00023136"/>
    </source>
</evidence>
<evidence type="ECO:0000313" key="11">
    <source>
        <dbReference type="EMBL" id="KAJ4967090.1"/>
    </source>
</evidence>
<reference evidence="11" key="1">
    <citation type="journal article" date="2023" name="Plant J.">
        <title>The genome of the king protea, Protea cynaroides.</title>
        <authorList>
            <person name="Chang J."/>
            <person name="Duong T.A."/>
            <person name="Schoeman C."/>
            <person name="Ma X."/>
            <person name="Roodt D."/>
            <person name="Barker N."/>
            <person name="Li Z."/>
            <person name="Van de Peer Y."/>
            <person name="Mizrachi E."/>
        </authorList>
    </citation>
    <scope>NUCLEOTIDE SEQUENCE</scope>
    <source>
        <tissue evidence="11">Young leaves</tissue>
    </source>
</reference>
<evidence type="ECO:0000256" key="2">
    <source>
        <dbReference type="ARBA" id="ARBA00007049"/>
    </source>
</evidence>
<evidence type="ECO:0000256" key="6">
    <source>
        <dbReference type="ARBA" id="ARBA00022989"/>
    </source>
</evidence>
<evidence type="ECO:0000313" key="12">
    <source>
        <dbReference type="Proteomes" id="UP001141806"/>
    </source>
</evidence>
<dbReference type="AlphaFoldDB" id="A0A9Q0QPE3"/>
<dbReference type="GO" id="GO:0005384">
    <property type="term" value="F:manganese ion transmembrane transporter activity"/>
    <property type="evidence" value="ECO:0007669"/>
    <property type="project" value="InterPro"/>
</dbReference>
<keyword evidence="7 9" id="KW-0472">Membrane</keyword>
<evidence type="ECO:0000256" key="8">
    <source>
        <dbReference type="ARBA" id="ARBA00044464"/>
    </source>
</evidence>
<accession>A0A9Q0QPE3</accession>
<comment type="subcellular location">
    <subcellularLocation>
        <location evidence="1 9">Vacuole membrane</location>
        <topology evidence="1 9">Multi-pass membrane protein</topology>
    </subcellularLocation>
</comment>
<keyword evidence="9" id="KW-0406">Ion transport</keyword>
<feature type="compositionally biased region" description="Polar residues" evidence="10">
    <location>
        <begin position="1"/>
        <end position="14"/>
    </location>
</feature>
<keyword evidence="12" id="KW-1185">Reference proteome</keyword>
<dbReference type="PANTHER" id="PTHR31851">
    <property type="entry name" value="FE(2+)/MN(2+) TRANSPORTER PCL1"/>
    <property type="match status" value="1"/>
</dbReference>
<evidence type="ECO:0000256" key="4">
    <source>
        <dbReference type="ARBA" id="ARBA00022554"/>
    </source>
</evidence>
<keyword evidence="3" id="KW-0408">Iron</keyword>
<dbReference type="EMBL" id="JAMYWD010000007">
    <property type="protein sequence ID" value="KAJ4967090.1"/>
    <property type="molecule type" value="Genomic_DNA"/>
</dbReference>
<dbReference type="OrthoDB" id="73465at2759"/>
<comment type="caution">
    <text evidence="11">The sequence shown here is derived from an EMBL/GenBank/DDBJ whole genome shotgun (WGS) entry which is preliminary data.</text>
</comment>
<dbReference type="GO" id="GO:0005381">
    <property type="term" value="F:iron ion transmembrane transporter activity"/>
    <property type="evidence" value="ECO:0007669"/>
    <property type="project" value="UniProtKB-UniRule"/>
</dbReference>
<sequence>MAATKAGNQTSMKDNTNPENPSNNHNVDVALQIEQETKEGIDYLQRAQWIRARILGASDGLVSVTSLMVGVVAVRHDVKTMIVSGFAGMVAGACSMAIGEFVSVYSQQDTEVSLEPLMVGVGAVNTDVKAMILSGFAGMVDGACSMAIEEFVSVYS</sequence>
<dbReference type="GO" id="GO:0005774">
    <property type="term" value="C:vacuolar membrane"/>
    <property type="evidence" value="ECO:0007669"/>
    <property type="project" value="UniProtKB-SubCell"/>
</dbReference>